<name>A0AAV7UTN7_PLEWA</name>
<evidence type="ECO:0000313" key="3">
    <source>
        <dbReference type="Proteomes" id="UP001066276"/>
    </source>
</evidence>
<organism evidence="2 3">
    <name type="scientific">Pleurodeles waltl</name>
    <name type="common">Iberian ribbed newt</name>
    <dbReference type="NCBI Taxonomy" id="8319"/>
    <lineage>
        <taxon>Eukaryota</taxon>
        <taxon>Metazoa</taxon>
        <taxon>Chordata</taxon>
        <taxon>Craniata</taxon>
        <taxon>Vertebrata</taxon>
        <taxon>Euteleostomi</taxon>
        <taxon>Amphibia</taxon>
        <taxon>Batrachia</taxon>
        <taxon>Caudata</taxon>
        <taxon>Salamandroidea</taxon>
        <taxon>Salamandridae</taxon>
        <taxon>Pleurodelinae</taxon>
        <taxon>Pleurodeles</taxon>
    </lineage>
</organism>
<dbReference type="Proteomes" id="UP001066276">
    <property type="component" value="Chromosome 2_2"/>
</dbReference>
<feature type="region of interest" description="Disordered" evidence="1">
    <location>
        <begin position="1"/>
        <end position="24"/>
    </location>
</feature>
<comment type="caution">
    <text evidence="2">The sequence shown here is derived from an EMBL/GenBank/DDBJ whole genome shotgun (WGS) entry which is preliminary data.</text>
</comment>
<feature type="region of interest" description="Disordered" evidence="1">
    <location>
        <begin position="69"/>
        <end position="139"/>
    </location>
</feature>
<dbReference type="AlphaFoldDB" id="A0AAV7UTN7"/>
<accession>A0AAV7UTN7</accession>
<reference evidence="2" key="1">
    <citation type="journal article" date="2022" name="bioRxiv">
        <title>Sequencing and chromosome-scale assembly of the giantPleurodeles waltlgenome.</title>
        <authorList>
            <person name="Brown T."/>
            <person name="Elewa A."/>
            <person name="Iarovenko S."/>
            <person name="Subramanian E."/>
            <person name="Araus A.J."/>
            <person name="Petzold A."/>
            <person name="Susuki M."/>
            <person name="Suzuki K.-i.T."/>
            <person name="Hayashi T."/>
            <person name="Toyoda A."/>
            <person name="Oliveira C."/>
            <person name="Osipova E."/>
            <person name="Leigh N.D."/>
            <person name="Simon A."/>
            <person name="Yun M.H."/>
        </authorList>
    </citation>
    <scope>NUCLEOTIDE SEQUENCE</scope>
    <source>
        <strain evidence="2">20211129_DDA</strain>
        <tissue evidence="2">Liver</tissue>
    </source>
</reference>
<feature type="region of interest" description="Disordered" evidence="1">
    <location>
        <begin position="163"/>
        <end position="229"/>
    </location>
</feature>
<feature type="compositionally biased region" description="Basic and acidic residues" evidence="1">
    <location>
        <begin position="101"/>
        <end position="113"/>
    </location>
</feature>
<dbReference type="EMBL" id="JANPWB010000004">
    <property type="protein sequence ID" value="KAJ1191967.1"/>
    <property type="molecule type" value="Genomic_DNA"/>
</dbReference>
<gene>
    <name evidence="2" type="ORF">NDU88_001280</name>
</gene>
<evidence type="ECO:0000256" key="1">
    <source>
        <dbReference type="SAM" id="MobiDB-lite"/>
    </source>
</evidence>
<proteinExistence type="predicted"/>
<keyword evidence="3" id="KW-1185">Reference proteome</keyword>
<protein>
    <submittedName>
        <fullName evidence="2">Uncharacterized protein</fullName>
    </submittedName>
</protein>
<evidence type="ECO:0000313" key="2">
    <source>
        <dbReference type="EMBL" id="KAJ1191967.1"/>
    </source>
</evidence>
<sequence>MQSISRSLGNAPLDAPREAVTPVKSPFLQKRDNLMMRVYNTSPLPRRRLVGVHPGFDFDEKAEVTAKAEISSHHSRRQIEVGTVEAKTESRRPLVGPWVPRDPKLKKSEEIRRQKVPRRGSGPEAREERSRRGSRLLRGTGSRAVAGAWGCWGRVRCSGPRVRGRRARDRRSGAGHCQPLVSRVGGRAQESRGPEVGPRGWGGPLVRARAAPRDGGADSVGPAQAGGHG</sequence>